<dbReference type="SFLD" id="SFLDS00003">
    <property type="entry name" value="Haloacid_Dehalogenase"/>
    <property type="match status" value="1"/>
</dbReference>
<dbReference type="SUPFAM" id="SSF53756">
    <property type="entry name" value="UDP-Glycosyltransferase/glycogen phosphorylase"/>
    <property type="match status" value="1"/>
</dbReference>
<accession>A0A286D4K7</accession>
<dbReference type="InterPro" id="IPR036412">
    <property type="entry name" value="HAD-like_sf"/>
</dbReference>
<dbReference type="GO" id="GO:0051473">
    <property type="term" value="P:glucosylglycerol biosynthetic process"/>
    <property type="evidence" value="ECO:0007669"/>
    <property type="project" value="InterPro"/>
</dbReference>
<dbReference type="AlphaFoldDB" id="A0A286D4K7"/>
<dbReference type="SUPFAM" id="SSF56784">
    <property type="entry name" value="HAD-like"/>
    <property type="match status" value="1"/>
</dbReference>
<dbReference type="Gene3D" id="3.40.50.2000">
    <property type="entry name" value="Glycogen Phosphorylase B"/>
    <property type="match status" value="2"/>
</dbReference>
<evidence type="ECO:0000256" key="1">
    <source>
        <dbReference type="ARBA" id="ARBA00008799"/>
    </source>
</evidence>
<dbReference type="Gene3D" id="3.40.50.1000">
    <property type="entry name" value="HAD superfamily/HAD-like"/>
    <property type="match status" value="1"/>
</dbReference>
<dbReference type="GO" id="GO:0005992">
    <property type="term" value="P:trehalose biosynthetic process"/>
    <property type="evidence" value="ECO:0007669"/>
    <property type="project" value="InterPro"/>
</dbReference>
<dbReference type="EMBL" id="OCND01000002">
    <property type="protein sequence ID" value="SOD53544.1"/>
    <property type="molecule type" value="Genomic_DNA"/>
</dbReference>
<protein>
    <submittedName>
        <fullName evidence="4">Glucosyl-glycerol phosphate synthase</fullName>
    </submittedName>
</protein>
<sequence>MTVSNITTHTSSPRSTDTLIEPRLILATDLDGTFLAGSSEDRYRLYRLVDQHPEIRLIWITGRGLEAVMPLLTDPSLPRPDYLVCDVGATVVDGKTLQPLQPLQSTIDARWPGDQTVAAVMRRFPELQRQDVPQERRCSYFCDPQTLEPLRSEIEQTAQELGCAVLYSADRYLDILPPKTDKGRTLTALARMLGLPRERVLVAGDTLNDLSMYVAGFRGVCVGESEPALTDATGSLSDVLHAEAPGCGGILQAIGHFKLLAEDDPHLTGMPEPRKGGAELVMVYHRLPYEEVFEDGEVKRRQPRSPNGIIPSLLGFFQGGQKGSWVAWSIDDPRRGPFVTHTEVDARRYPTLTAARVPLSKSEVDIFYKRFSKEAFWPMLHAFWERARFREDDWKVYLKVNRKFAEATAAEAAHGATIWIHDYNLWMVPAYLRELRPDLKIAFFHHTYFPSADVFNVVPWRREIIGSLLCCDYVGFHIPRQVENFVDVVRGAMPVEAVSKENCAPRFLTYGCAVGLDTMTTCLKVGDRKVGLGAHPVGTDLRRIRETLANPEVRNNIFKLRREIGARKLVLSIERLDYTKGTLAKLEAFERLLEAQPQQQGKVTLLMVCVPAAREMTVYRQLQTQIEQAVGRINGRFSRLDWTPVRFFAQALPFEDVVAHYAAAQVMWITPLRDGLNLVAKEFIATQGLEGGNGALVLSEFAGAAAELKGAVLTNPHDQADLTAALDQALSMPEEEATGRMRQLYGIVEYHDIDRWGQEFLAAVAGSDQMLHQNDSTSAAVSKAQTAMPTRSGTAILQEAS</sequence>
<dbReference type="Pfam" id="PF00982">
    <property type="entry name" value="Glyco_transf_20"/>
    <property type="match status" value="1"/>
</dbReference>
<keyword evidence="5" id="KW-1185">Reference proteome</keyword>
<dbReference type="InterPro" id="IPR023214">
    <property type="entry name" value="HAD_sf"/>
</dbReference>
<evidence type="ECO:0000259" key="3">
    <source>
        <dbReference type="Pfam" id="PF05116"/>
    </source>
</evidence>
<dbReference type="Gene3D" id="3.90.1070.10">
    <property type="match status" value="1"/>
</dbReference>
<dbReference type="Pfam" id="PF05116">
    <property type="entry name" value="S6PP"/>
    <property type="match status" value="1"/>
</dbReference>
<dbReference type="CDD" id="cd03788">
    <property type="entry name" value="GT20_TPS"/>
    <property type="match status" value="1"/>
</dbReference>
<dbReference type="InterPro" id="IPR012764">
    <property type="entry name" value="Gluc_glyc_Psyn"/>
</dbReference>
<evidence type="ECO:0000256" key="2">
    <source>
        <dbReference type="SAM" id="MobiDB-lite"/>
    </source>
</evidence>
<name>A0A286D4K7_9GAMM</name>
<dbReference type="PANTHER" id="PTHR10788:SF106">
    <property type="entry name" value="BCDNA.GH08860"/>
    <property type="match status" value="1"/>
</dbReference>
<feature type="domain" description="Sucrose phosphatase-like" evidence="3">
    <location>
        <begin position="23"/>
        <end position="258"/>
    </location>
</feature>
<dbReference type="PANTHER" id="PTHR10788">
    <property type="entry name" value="TREHALOSE-6-PHOSPHATE SYNTHASE"/>
    <property type="match status" value="1"/>
</dbReference>
<dbReference type="InterPro" id="IPR001830">
    <property type="entry name" value="Glyco_trans_20"/>
</dbReference>
<dbReference type="SFLD" id="SFLDG01140">
    <property type="entry name" value="C2.B:_Phosphomannomutase_and_P"/>
    <property type="match status" value="1"/>
</dbReference>
<dbReference type="Proteomes" id="UP000219374">
    <property type="component" value="Unassembled WGS sequence"/>
</dbReference>
<dbReference type="GO" id="GO:0003825">
    <property type="term" value="F:alpha,alpha-trehalose-phosphate synthase (UDP-forming) activity"/>
    <property type="evidence" value="ECO:0007669"/>
    <property type="project" value="TreeGrafter"/>
</dbReference>
<organism evidence="4 5">
    <name type="scientific">Pseudoxanthomonas wuyuanensis</name>
    <dbReference type="NCBI Taxonomy" id="1073196"/>
    <lineage>
        <taxon>Bacteria</taxon>
        <taxon>Pseudomonadati</taxon>
        <taxon>Pseudomonadota</taxon>
        <taxon>Gammaproteobacteria</taxon>
        <taxon>Lysobacterales</taxon>
        <taxon>Lysobacteraceae</taxon>
        <taxon>Pseudoxanthomonas</taxon>
    </lineage>
</organism>
<comment type="similarity">
    <text evidence="1">Belongs to the glycosyltransferase 20 family.</text>
</comment>
<feature type="region of interest" description="Disordered" evidence="2">
    <location>
        <begin position="781"/>
        <end position="801"/>
    </location>
</feature>
<proteinExistence type="inferred from homology"/>
<dbReference type="SFLD" id="SFLDG01141">
    <property type="entry name" value="C2.B.1:_Sucrose_Phosphatase_Li"/>
    <property type="match status" value="1"/>
</dbReference>
<gene>
    <name evidence="4" type="ORF">SAMN06296416_102464</name>
</gene>
<dbReference type="NCBIfam" id="TIGR02398">
    <property type="entry name" value="gluc_glyc_Psyn"/>
    <property type="match status" value="1"/>
</dbReference>
<evidence type="ECO:0000313" key="4">
    <source>
        <dbReference type="EMBL" id="SOD53544.1"/>
    </source>
</evidence>
<dbReference type="InterPro" id="IPR006380">
    <property type="entry name" value="SPP-like_dom"/>
</dbReference>
<evidence type="ECO:0000313" key="5">
    <source>
        <dbReference type="Proteomes" id="UP000219374"/>
    </source>
</evidence>
<reference evidence="4 5" key="1">
    <citation type="submission" date="2017-09" db="EMBL/GenBank/DDBJ databases">
        <authorList>
            <person name="Ehlers B."/>
            <person name="Leendertz F.H."/>
        </authorList>
    </citation>
    <scope>NUCLEOTIDE SEQUENCE [LARGE SCALE GENOMIC DNA]</scope>
    <source>
        <strain evidence="4 5">CGMCC 1.10978</strain>
    </source>
</reference>